<evidence type="ECO:0000313" key="2">
    <source>
        <dbReference type="EMBL" id="CAE0833427.1"/>
    </source>
</evidence>
<dbReference type="InterPro" id="IPR018553">
    <property type="entry name" value="E2_Ub-conjug_enz"/>
</dbReference>
<reference evidence="2" key="1">
    <citation type="submission" date="2021-01" db="EMBL/GenBank/DDBJ databases">
        <authorList>
            <person name="Corre E."/>
            <person name="Pelletier E."/>
            <person name="Niang G."/>
            <person name="Scheremetjew M."/>
            <person name="Finn R."/>
            <person name="Kale V."/>
            <person name="Holt S."/>
            <person name="Cochrane G."/>
            <person name="Meng A."/>
            <person name="Brown T."/>
            <person name="Cohen L."/>
        </authorList>
    </citation>
    <scope>NUCLEOTIDE SEQUENCE</scope>
    <source>
        <strain evidence="2">CCMP1594</strain>
    </source>
</reference>
<dbReference type="InterPro" id="IPR057668">
    <property type="entry name" value="E2_Ub-conjug_enz_C"/>
</dbReference>
<protein>
    <recommendedName>
        <fullName evidence="1">Non-canonical E2 ubiquitin-conjugating enzyme C-terminal domain-containing protein</fullName>
    </recommendedName>
</protein>
<sequence>MVYDFLNDGCFMGSRSSSVAPEYETCDAMLTKTEFIPLRLTFPQRKVQRQISSCIQVCDYTEKVDTPAMYEKPTKRLQAQLRHAHNILRGLEVSSNVASKKKMLRDTCLADNANFFQQQLEYARRYKIMNPDLMRSEYPKFIYMLQDIMRDQVQEQFGFSIKHDIVTVHAVLKKFGKLALLDDPAMKIATTPVPMIKPMSKLNAALRKKDKTVKEILQRYSSHEFDKDLCEMCIRSIDDANCYVRDNAQTVDKMIDMLRHYFNPGQIEGPFSLAIDDGVQGSRLSHDHSKQYHFCHQSLTLWRNIARDMFRLWYMVEQDILDESYPYQYRDTGQGFNRVQQSSRVYNAMVDIVFQTKKEVGEWIGSDRVHIGDDQVPNGMMFIDKYTQVNRIINPILKTIDAIDGPMTKDPSQQMYIKSVFGGCEPLKKLILCDFFKHGFDGSGGDNMMDAGSCIDGRLTSAWNWCQGIKSKPFYPIFLLSGFSSFDGDF</sequence>
<accession>A0A7S4GDE5</accession>
<evidence type="ECO:0000259" key="1">
    <source>
        <dbReference type="Pfam" id="PF09418"/>
    </source>
</evidence>
<feature type="domain" description="Non-canonical E2 ubiquitin-conjugating enzyme C-terminal" evidence="1">
    <location>
        <begin position="33"/>
        <end position="488"/>
    </location>
</feature>
<dbReference type="PANTHER" id="PTHR31560">
    <property type="entry name" value="UPF0652 PROTEIN C16A11.03C-RELATED"/>
    <property type="match status" value="1"/>
</dbReference>
<name>A0A7S4GDE5_9EUGL</name>
<dbReference type="EMBL" id="HBJA01130162">
    <property type="protein sequence ID" value="CAE0833427.1"/>
    <property type="molecule type" value="Transcribed_RNA"/>
</dbReference>
<organism evidence="2">
    <name type="scientific">Eutreptiella gymnastica</name>
    <dbReference type="NCBI Taxonomy" id="73025"/>
    <lineage>
        <taxon>Eukaryota</taxon>
        <taxon>Discoba</taxon>
        <taxon>Euglenozoa</taxon>
        <taxon>Euglenida</taxon>
        <taxon>Spirocuta</taxon>
        <taxon>Euglenophyceae</taxon>
        <taxon>Eutreptiales</taxon>
        <taxon>Eutreptiaceae</taxon>
        <taxon>Eutreptiella</taxon>
    </lineage>
</organism>
<dbReference type="AlphaFoldDB" id="A0A7S4GDE5"/>
<dbReference type="PANTHER" id="PTHR31560:SF1">
    <property type="match status" value="1"/>
</dbReference>
<dbReference type="Pfam" id="PF09418">
    <property type="entry name" value="DUF2009"/>
    <property type="match status" value="1"/>
</dbReference>
<proteinExistence type="predicted"/>
<gene>
    <name evidence="2" type="ORF">EGYM00163_LOCUS44719</name>
</gene>